<reference evidence="3" key="2">
    <citation type="submission" date="2015-06" db="UniProtKB">
        <authorList>
            <consortium name="EnsemblMetazoa"/>
        </authorList>
    </citation>
    <scope>IDENTIFICATION</scope>
</reference>
<feature type="compositionally biased region" description="Polar residues" evidence="1">
    <location>
        <begin position="95"/>
        <end position="112"/>
    </location>
</feature>
<evidence type="ECO:0000256" key="1">
    <source>
        <dbReference type="SAM" id="MobiDB-lite"/>
    </source>
</evidence>
<organism evidence="3 4">
    <name type="scientific">Tetranychus urticae</name>
    <name type="common">Two-spotted spider mite</name>
    <dbReference type="NCBI Taxonomy" id="32264"/>
    <lineage>
        <taxon>Eukaryota</taxon>
        <taxon>Metazoa</taxon>
        <taxon>Ecdysozoa</taxon>
        <taxon>Arthropoda</taxon>
        <taxon>Chelicerata</taxon>
        <taxon>Arachnida</taxon>
        <taxon>Acari</taxon>
        <taxon>Acariformes</taxon>
        <taxon>Trombidiformes</taxon>
        <taxon>Prostigmata</taxon>
        <taxon>Eleutherengona</taxon>
        <taxon>Raphignathae</taxon>
        <taxon>Tetranychoidea</taxon>
        <taxon>Tetranychidae</taxon>
        <taxon>Tetranychus</taxon>
    </lineage>
</organism>
<keyword evidence="4" id="KW-1185">Reference proteome</keyword>
<dbReference type="Proteomes" id="UP000015104">
    <property type="component" value="Unassembled WGS sequence"/>
</dbReference>
<dbReference type="HOGENOM" id="CLU_1995504_0_0_1"/>
<reference evidence="4" key="1">
    <citation type="submission" date="2011-08" db="EMBL/GenBank/DDBJ databases">
        <authorList>
            <person name="Rombauts S."/>
        </authorList>
    </citation>
    <scope>NUCLEOTIDE SEQUENCE</scope>
    <source>
        <strain evidence="4">London</strain>
    </source>
</reference>
<protein>
    <submittedName>
        <fullName evidence="3">Uncharacterized protein</fullName>
    </submittedName>
</protein>
<feature type="region of interest" description="Disordered" evidence="1">
    <location>
        <begin position="30"/>
        <end position="69"/>
    </location>
</feature>
<evidence type="ECO:0000313" key="3">
    <source>
        <dbReference type="EnsemblMetazoa" id="tetur03g08820.1"/>
    </source>
</evidence>
<feature type="chain" id="PRO_5007728960" evidence="2">
    <location>
        <begin position="21"/>
        <end position="112"/>
    </location>
</feature>
<gene>
    <name evidence="3" type="primary">107371947</name>
</gene>
<sequence>MKGAIVLVFIVSSLSVLVVSQDFGNNFDPMPGPGVFPGQPMPPPMRGPFGPPHRGGPRPPHPPPPPFDAKLDVIIGMLMEIQQSVNRLSPPEPQPTTISPSNSTDSINITAV</sequence>
<keyword evidence="2" id="KW-0732">Signal</keyword>
<accession>T1K0S3</accession>
<dbReference type="EnsemblMetazoa" id="tetur03g08820.1">
    <property type="protein sequence ID" value="tetur03g08820.1"/>
    <property type="gene ID" value="tetur03g08820"/>
</dbReference>
<feature type="signal peptide" evidence="2">
    <location>
        <begin position="1"/>
        <end position="20"/>
    </location>
</feature>
<dbReference type="AlphaFoldDB" id="T1K0S3"/>
<evidence type="ECO:0000256" key="2">
    <source>
        <dbReference type="SAM" id="SignalP"/>
    </source>
</evidence>
<feature type="region of interest" description="Disordered" evidence="1">
    <location>
        <begin position="82"/>
        <end position="112"/>
    </location>
</feature>
<proteinExistence type="predicted"/>
<dbReference type="KEGG" id="tut:107371947"/>
<dbReference type="EMBL" id="CAEY01001145">
    <property type="status" value="NOT_ANNOTATED_CDS"/>
    <property type="molecule type" value="Genomic_DNA"/>
</dbReference>
<name>T1K0S3_TETUR</name>
<feature type="compositionally biased region" description="Pro residues" evidence="1">
    <location>
        <begin position="57"/>
        <end position="67"/>
    </location>
</feature>
<evidence type="ECO:0000313" key="4">
    <source>
        <dbReference type="Proteomes" id="UP000015104"/>
    </source>
</evidence>
<feature type="compositionally biased region" description="Pro residues" evidence="1">
    <location>
        <begin position="30"/>
        <end position="51"/>
    </location>
</feature>